<keyword evidence="2" id="KW-1185">Reference proteome</keyword>
<gene>
    <name evidence="1" type="ORF">POPTR_002G221800</name>
</gene>
<dbReference type="EMBL" id="CM009291">
    <property type="protein sequence ID" value="PNT51043.1"/>
    <property type="molecule type" value="Genomic_DNA"/>
</dbReference>
<dbReference type="AlphaFoldDB" id="A0A2K2BMP9"/>
<protein>
    <submittedName>
        <fullName evidence="1">Uncharacterized protein</fullName>
    </submittedName>
</protein>
<reference evidence="1 2" key="1">
    <citation type="journal article" date="2006" name="Science">
        <title>The genome of black cottonwood, Populus trichocarpa (Torr. &amp; Gray).</title>
        <authorList>
            <person name="Tuskan G.A."/>
            <person name="Difazio S."/>
            <person name="Jansson S."/>
            <person name="Bohlmann J."/>
            <person name="Grigoriev I."/>
            <person name="Hellsten U."/>
            <person name="Putnam N."/>
            <person name="Ralph S."/>
            <person name="Rombauts S."/>
            <person name="Salamov A."/>
            <person name="Schein J."/>
            <person name="Sterck L."/>
            <person name="Aerts A."/>
            <person name="Bhalerao R.R."/>
            <person name="Bhalerao R.P."/>
            <person name="Blaudez D."/>
            <person name="Boerjan W."/>
            <person name="Brun A."/>
            <person name="Brunner A."/>
            <person name="Busov V."/>
            <person name="Campbell M."/>
            <person name="Carlson J."/>
            <person name="Chalot M."/>
            <person name="Chapman J."/>
            <person name="Chen G.L."/>
            <person name="Cooper D."/>
            <person name="Coutinho P.M."/>
            <person name="Couturier J."/>
            <person name="Covert S."/>
            <person name="Cronk Q."/>
            <person name="Cunningham R."/>
            <person name="Davis J."/>
            <person name="Degroeve S."/>
            <person name="Dejardin A."/>
            <person name="Depamphilis C."/>
            <person name="Detter J."/>
            <person name="Dirks B."/>
            <person name="Dubchak I."/>
            <person name="Duplessis S."/>
            <person name="Ehlting J."/>
            <person name="Ellis B."/>
            <person name="Gendler K."/>
            <person name="Goodstein D."/>
            <person name="Gribskov M."/>
            <person name="Grimwood J."/>
            <person name="Groover A."/>
            <person name="Gunter L."/>
            <person name="Hamberger B."/>
            <person name="Heinze B."/>
            <person name="Helariutta Y."/>
            <person name="Henrissat B."/>
            <person name="Holligan D."/>
            <person name="Holt R."/>
            <person name="Huang W."/>
            <person name="Islam-Faridi N."/>
            <person name="Jones S."/>
            <person name="Jones-Rhoades M."/>
            <person name="Jorgensen R."/>
            <person name="Joshi C."/>
            <person name="Kangasjarvi J."/>
            <person name="Karlsson J."/>
            <person name="Kelleher C."/>
            <person name="Kirkpatrick R."/>
            <person name="Kirst M."/>
            <person name="Kohler A."/>
            <person name="Kalluri U."/>
            <person name="Larimer F."/>
            <person name="Leebens-Mack J."/>
            <person name="Leple J.C."/>
            <person name="Locascio P."/>
            <person name="Lou Y."/>
            <person name="Lucas S."/>
            <person name="Martin F."/>
            <person name="Montanini B."/>
            <person name="Napoli C."/>
            <person name="Nelson D.R."/>
            <person name="Nelson C."/>
            <person name="Nieminen K."/>
            <person name="Nilsson O."/>
            <person name="Pereda V."/>
            <person name="Peter G."/>
            <person name="Philippe R."/>
            <person name="Pilate G."/>
            <person name="Poliakov A."/>
            <person name="Razumovskaya J."/>
            <person name="Richardson P."/>
            <person name="Rinaldi C."/>
            <person name="Ritland K."/>
            <person name="Rouze P."/>
            <person name="Ryaboy D."/>
            <person name="Schmutz J."/>
            <person name="Schrader J."/>
            <person name="Segerman B."/>
            <person name="Shin H."/>
            <person name="Siddiqui A."/>
            <person name="Sterky F."/>
            <person name="Terry A."/>
            <person name="Tsai C.J."/>
            <person name="Uberbacher E."/>
            <person name="Unneberg P."/>
            <person name="Vahala J."/>
            <person name="Wall K."/>
            <person name="Wessler S."/>
            <person name="Yang G."/>
            <person name="Yin T."/>
            <person name="Douglas C."/>
            <person name="Marra M."/>
            <person name="Sandberg G."/>
            <person name="Van de Peer Y."/>
            <person name="Rokhsar D."/>
        </authorList>
    </citation>
    <scope>NUCLEOTIDE SEQUENCE [LARGE SCALE GENOMIC DNA]</scope>
    <source>
        <strain evidence="2">cv. Nisqually</strain>
    </source>
</reference>
<dbReference type="InParanoid" id="A0A2K2BMP9"/>
<sequence length="102" mass="11746">MNTTCWNPRSTVLAPVASLSLKTVSLVRPPLDDQDLLTKRKRVSEELRLLIQIGAIKRKNKIADQLLDWMALDNEMDRTLLDDLYNHLYDLSEEQGRIPSNI</sequence>
<organism evidence="1 2">
    <name type="scientific">Populus trichocarpa</name>
    <name type="common">Western balsam poplar</name>
    <name type="synonym">Populus balsamifera subsp. trichocarpa</name>
    <dbReference type="NCBI Taxonomy" id="3694"/>
    <lineage>
        <taxon>Eukaryota</taxon>
        <taxon>Viridiplantae</taxon>
        <taxon>Streptophyta</taxon>
        <taxon>Embryophyta</taxon>
        <taxon>Tracheophyta</taxon>
        <taxon>Spermatophyta</taxon>
        <taxon>Magnoliopsida</taxon>
        <taxon>eudicotyledons</taxon>
        <taxon>Gunneridae</taxon>
        <taxon>Pentapetalae</taxon>
        <taxon>rosids</taxon>
        <taxon>fabids</taxon>
        <taxon>Malpighiales</taxon>
        <taxon>Salicaceae</taxon>
        <taxon>Saliceae</taxon>
        <taxon>Populus</taxon>
    </lineage>
</organism>
<dbReference type="Proteomes" id="UP000006729">
    <property type="component" value="Chromosome 2"/>
</dbReference>
<name>A0A2K2BMP9_POPTR</name>
<evidence type="ECO:0000313" key="1">
    <source>
        <dbReference type="EMBL" id="PNT51043.1"/>
    </source>
</evidence>
<proteinExistence type="predicted"/>
<accession>A0A2K2BMP9</accession>
<evidence type="ECO:0000313" key="2">
    <source>
        <dbReference type="Proteomes" id="UP000006729"/>
    </source>
</evidence>